<reference evidence="2 3" key="1">
    <citation type="submission" date="2019-12" db="EMBL/GenBank/DDBJ databases">
        <authorList>
            <person name="Alioto T."/>
            <person name="Alioto T."/>
            <person name="Gomez Garrido J."/>
        </authorList>
    </citation>
    <scope>NUCLEOTIDE SEQUENCE [LARGE SCALE GENOMIC DNA]</scope>
</reference>
<dbReference type="Pfam" id="PF20452">
    <property type="entry name" value="Calmod_bind_C"/>
    <property type="match status" value="1"/>
</dbReference>
<dbReference type="AlphaFoldDB" id="A0A8S0RPR1"/>
<proteinExistence type="predicted"/>
<name>A0A8S0RPR1_OLEEU</name>
<dbReference type="GO" id="GO:0005516">
    <property type="term" value="F:calmodulin binding"/>
    <property type="evidence" value="ECO:0007669"/>
    <property type="project" value="InterPro"/>
</dbReference>
<dbReference type="GO" id="GO:0080142">
    <property type="term" value="P:regulation of salicylic acid biosynthetic process"/>
    <property type="evidence" value="ECO:0007669"/>
    <property type="project" value="TreeGrafter"/>
</dbReference>
<dbReference type="Gramene" id="OE9A032697T1">
    <property type="protein sequence ID" value="OE9A032697C1"/>
    <property type="gene ID" value="OE9A032697"/>
</dbReference>
<accession>A0A8S0RPR1</accession>
<protein>
    <submittedName>
        <fullName evidence="2">Calmodulin-binding 60 A-like isoform X2</fullName>
    </submittedName>
</protein>
<keyword evidence="3" id="KW-1185">Reference proteome</keyword>
<dbReference type="GO" id="GO:0005634">
    <property type="term" value="C:nucleus"/>
    <property type="evidence" value="ECO:0007669"/>
    <property type="project" value="TreeGrafter"/>
</dbReference>
<dbReference type="InterPro" id="IPR046829">
    <property type="entry name" value="Calmod_bind_C"/>
</dbReference>
<dbReference type="InterPro" id="IPR012416">
    <property type="entry name" value="CBP60"/>
</dbReference>
<dbReference type="OrthoDB" id="1741783at2759"/>
<evidence type="ECO:0000313" key="3">
    <source>
        <dbReference type="Proteomes" id="UP000594638"/>
    </source>
</evidence>
<dbReference type="GO" id="GO:0003700">
    <property type="term" value="F:DNA-binding transcription factor activity"/>
    <property type="evidence" value="ECO:0007669"/>
    <property type="project" value="TreeGrafter"/>
</dbReference>
<comment type="caution">
    <text evidence="2">The sequence shown here is derived from an EMBL/GenBank/DDBJ whole genome shotgun (WGS) entry which is preliminary data.</text>
</comment>
<organism evidence="2 3">
    <name type="scientific">Olea europaea subsp. europaea</name>
    <dbReference type="NCBI Taxonomy" id="158383"/>
    <lineage>
        <taxon>Eukaryota</taxon>
        <taxon>Viridiplantae</taxon>
        <taxon>Streptophyta</taxon>
        <taxon>Embryophyta</taxon>
        <taxon>Tracheophyta</taxon>
        <taxon>Spermatophyta</taxon>
        <taxon>Magnoliopsida</taxon>
        <taxon>eudicotyledons</taxon>
        <taxon>Gunneridae</taxon>
        <taxon>Pentapetalae</taxon>
        <taxon>asterids</taxon>
        <taxon>lamiids</taxon>
        <taxon>Lamiales</taxon>
        <taxon>Oleaceae</taxon>
        <taxon>Oleeae</taxon>
        <taxon>Olea</taxon>
    </lineage>
</organism>
<dbReference type="GO" id="GO:0043565">
    <property type="term" value="F:sequence-specific DNA binding"/>
    <property type="evidence" value="ECO:0007669"/>
    <property type="project" value="TreeGrafter"/>
</dbReference>
<evidence type="ECO:0000313" key="2">
    <source>
        <dbReference type="EMBL" id="CAA2981415.1"/>
    </source>
</evidence>
<dbReference type="Proteomes" id="UP000594638">
    <property type="component" value="Unassembled WGS sequence"/>
</dbReference>
<dbReference type="EMBL" id="CACTIH010003670">
    <property type="protein sequence ID" value="CAA2981415.1"/>
    <property type="molecule type" value="Genomic_DNA"/>
</dbReference>
<gene>
    <name evidence="2" type="ORF">OLEA9_A032697</name>
</gene>
<feature type="domain" description="Calmodulin binding protein C-terminal" evidence="1">
    <location>
        <begin position="21"/>
        <end position="64"/>
    </location>
</feature>
<evidence type="ECO:0000259" key="1">
    <source>
        <dbReference type="Pfam" id="PF20452"/>
    </source>
</evidence>
<sequence length="108" mass="11868">MSAKMWEVTVEHARTCVLDKKLYLYNASVSQQKNGVVFNVVGQVLGQFSGRQYIPADKLSGAEKGGFSYSFCFLPFSEFTSPEGMSFLNVQSTASCFVPHTAIPIDKA</sequence>
<dbReference type="PANTHER" id="PTHR31713:SF14">
    <property type="entry name" value="CALMODULIN-BINDING PROTEIN 60 A"/>
    <property type="match status" value="1"/>
</dbReference>
<dbReference type="PANTHER" id="PTHR31713">
    <property type="entry name" value="OS02G0177800 PROTEIN"/>
    <property type="match status" value="1"/>
</dbReference>